<name>A0A1B9E5W4_9FLAO</name>
<dbReference type="AlphaFoldDB" id="A0A1B9E5W4"/>
<accession>A0A1B9E5W4</accession>
<keyword evidence="3" id="KW-1185">Reference proteome</keyword>
<dbReference type="OrthoDB" id="1370463at2"/>
<organism evidence="2 3">
    <name type="scientific">Flavobacterium crassostreae</name>
    <dbReference type="NCBI Taxonomy" id="1763534"/>
    <lineage>
        <taxon>Bacteria</taxon>
        <taxon>Pseudomonadati</taxon>
        <taxon>Bacteroidota</taxon>
        <taxon>Flavobacteriia</taxon>
        <taxon>Flavobacteriales</taxon>
        <taxon>Flavobacteriaceae</taxon>
        <taxon>Flavobacterium</taxon>
    </lineage>
</organism>
<protein>
    <submittedName>
        <fullName evidence="2">Uncharacterized protein</fullName>
    </submittedName>
</protein>
<feature type="transmembrane region" description="Helical" evidence="1">
    <location>
        <begin position="6"/>
        <end position="24"/>
    </location>
</feature>
<evidence type="ECO:0000313" key="2">
    <source>
        <dbReference type="EMBL" id="OCB77336.1"/>
    </source>
</evidence>
<evidence type="ECO:0000256" key="1">
    <source>
        <dbReference type="SAM" id="Phobius"/>
    </source>
</evidence>
<keyword evidence="1" id="KW-0812">Transmembrane</keyword>
<gene>
    <name evidence="2" type="ORF">LPBF_04920</name>
</gene>
<dbReference type="Proteomes" id="UP000093510">
    <property type="component" value="Unassembled WGS sequence"/>
</dbReference>
<evidence type="ECO:0000313" key="3">
    <source>
        <dbReference type="Proteomes" id="UP000093510"/>
    </source>
</evidence>
<comment type="caution">
    <text evidence="2">The sequence shown here is derived from an EMBL/GenBank/DDBJ whole genome shotgun (WGS) entry which is preliminary data.</text>
</comment>
<sequence>MVNNKNTFDSILGFLGVLSLLIILHDIYNTLKTDTATNVISDDALKAIQDPKTADKLRQAVDDYHDTGEWSETNLESIL</sequence>
<proteinExistence type="predicted"/>
<dbReference type="RefSeq" id="WP_066333224.1">
    <property type="nucleotide sequence ID" value="NZ_CP017688.1"/>
</dbReference>
<dbReference type="EMBL" id="LVEP01000017">
    <property type="protein sequence ID" value="OCB77336.1"/>
    <property type="molecule type" value="Genomic_DNA"/>
</dbReference>
<keyword evidence="1" id="KW-0472">Membrane</keyword>
<keyword evidence="1" id="KW-1133">Transmembrane helix</keyword>
<reference evidence="2 3" key="1">
    <citation type="submission" date="2016-03" db="EMBL/GenBank/DDBJ databases">
        <authorList>
            <person name="Ploux O."/>
        </authorList>
    </citation>
    <scope>NUCLEOTIDE SEQUENCE [LARGE SCALE GENOMIC DNA]</scope>
    <source>
        <strain evidence="2 3">LPB0076</strain>
    </source>
</reference>